<protein>
    <submittedName>
        <fullName evidence="1">Uncharacterized protein</fullName>
    </submittedName>
</protein>
<reference evidence="1" key="2">
    <citation type="journal article" date="2015" name="Data Brief">
        <title>Shoot transcriptome of the giant reed, Arundo donax.</title>
        <authorList>
            <person name="Barrero R.A."/>
            <person name="Guerrero F.D."/>
            <person name="Moolhuijzen P."/>
            <person name="Goolsby J.A."/>
            <person name="Tidwell J."/>
            <person name="Bellgard S.E."/>
            <person name="Bellgard M.I."/>
        </authorList>
    </citation>
    <scope>NUCLEOTIDE SEQUENCE</scope>
    <source>
        <tissue evidence="1">Shoot tissue taken approximately 20 cm above the soil surface</tissue>
    </source>
</reference>
<dbReference type="EMBL" id="GBRH01247524">
    <property type="protein sequence ID" value="JAD50371.1"/>
    <property type="molecule type" value="Transcribed_RNA"/>
</dbReference>
<dbReference type="AlphaFoldDB" id="A0A0A9AGT1"/>
<reference evidence="1" key="1">
    <citation type="submission" date="2014-09" db="EMBL/GenBank/DDBJ databases">
        <authorList>
            <person name="Magalhaes I.L.F."/>
            <person name="Oliveira U."/>
            <person name="Santos F.R."/>
            <person name="Vidigal T.H.D.A."/>
            <person name="Brescovit A.D."/>
            <person name="Santos A.J."/>
        </authorList>
    </citation>
    <scope>NUCLEOTIDE SEQUENCE</scope>
    <source>
        <tissue evidence="1">Shoot tissue taken approximately 20 cm above the soil surface</tissue>
    </source>
</reference>
<organism evidence="1">
    <name type="scientific">Arundo donax</name>
    <name type="common">Giant reed</name>
    <name type="synonym">Donax arundinaceus</name>
    <dbReference type="NCBI Taxonomy" id="35708"/>
    <lineage>
        <taxon>Eukaryota</taxon>
        <taxon>Viridiplantae</taxon>
        <taxon>Streptophyta</taxon>
        <taxon>Embryophyta</taxon>
        <taxon>Tracheophyta</taxon>
        <taxon>Spermatophyta</taxon>
        <taxon>Magnoliopsida</taxon>
        <taxon>Liliopsida</taxon>
        <taxon>Poales</taxon>
        <taxon>Poaceae</taxon>
        <taxon>PACMAD clade</taxon>
        <taxon>Arundinoideae</taxon>
        <taxon>Arundineae</taxon>
        <taxon>Arundo</taxon>
    </lineage>
</organism>
<sequence length="45" mass="5021">MATGTEYNNDGDMAMVKGFPTGFSVAICYAATDECPWRQEKQKEK</sequence>
<proteinExistence type="predicted"/>
<accession>A0A0A9AGT1</accession>
<name>A0A0A9AGT1_ARUDO</name>
<evidence type="ECO:0000313" key="1">
    <source>
        <dbReference type="EMBL" id="JAD50371.1"/>
    </source>
</evidence>